<accession>A0A1H6YKY7</accession>
<name>A0A1H6YKY7_9GAMM</name>
<protein>
    <submittedName>
        <fullName evidence="2">Uncharacterized protein</fullName>
    </submittedName>
</protein>
<dbReference type="AlphaFoldDB" id="A0A1H6YKY7"/>
<sequence length="244" mass="26766">MRMLQPFASGPFSFHPVAVEGEACQRWTLYYGLQELAMHMLPDSLNQGEIREKFTDAIESFACKAKASHMPGGLELVEEETGEALVRLAVTRIPDGLSECTPDERYPYWLMTTAQPRWGMPVTLQQFTQLAEALAAPEHAWIAALLPNDVLTENPAGWREPTSWEICHVVGDGSLTGVTGAQAADLIGVTPQSFRARYSAAHRLRNVASAPAQAGGYTYEPSRLPNKQRSPTRVIGARSAASRE</sequence>
<dbReference type="Proteomes" id="UP000199005">
    <property type="component" value="Unassembled WGS sequence"/>
</dbReference>
<evidence type="ECO:0000256" key="1">
    <source>
        <dbReference type="SAM" id="MobiDB-lite"/>
    </source>
</evidence>
<proteinExistence type="predicted"/>
<reference evidence="2 3" key="1">
    <citation type="submission" date="2016-10" db="EMBL/GenBank/DDBJ databases">
        <authorList>
            <person name="de Groot N.N."/>
        </authorList>
    </citation>
    <scope>NUCLEOTIDE SEQUENCE [LARGE SCALE GENOMIC DNA]</scope>
    <source>
        <strain evidence="2 3">DSM 1041</strain>
    </source>
</reference>
<evidence type="ECO:0000313" key="2">
    <source>
        <dbReference type="EMBL" id="SEJ41939.1"/>
    </source>
</evidence>
<dbReference type="STRING" id="170623.SAMN04244579_04282"/>
<dbReference type="EMBL" id="FNYO01000097">
    <property type="protein sequence ID" value="SEJ41939.1"/>
    <property type="molecule type" value="Genomic_DNA"/>
</dbReference>
<evidence type="ECO:0000313" key="3">
    <source>
        <dbReference type="Proteomes" id="UP000199005"/>
    </source>
</evidence>
<feature type="region of interest" description="Disordered" evidence="1">
    <location>
        <begin position="215"/>
        <end position="244"/>
    </location>
</feature>
<organism evidence="2 3">
    <name type="scientific">Azotobacter beijerinckii</name>
    <dbReference type="NCBI Taxonomy" id="170623"/>
    <lineage>
        <taxon>Bacteria</taxon>
        <taxon>Pseudomonadati</taxon>
        <taxon>Pseudomonadota</taxon>
        <taxon>Gammaproteobacteria</taxon>
        <taxon>Pseudomonadales</taxon>
        <taxon>Pseudomonadaceae</taxon>
        <taxon>Azotobacter</taxon>
    </lineage>
</organism>
<dbReference type="RefSeq" id="WP_090902760.1">
    <property type="nucleotide sequence ID" value="NZ_FNYO01000097.1"/>
</dbReference>
<gene>
    <name evidence="2" type="ORF">SAMN04244579_04282</name>
</gene>